<evidence type="ECO:0000313" key="2">
    <source>
        <dbReference type="EMBL" id="SHF24002.1"/>
    </source>
</evidence>
<accession>A0A1M5A2F7</accession>
<gene>
    <name evidence="2" type="ORF">SAMN05444339_104206</name>
</gene>
<dbReference type="OrthoDB" id="9792179at2"/>
<sequence>MRYLIPALALWASAAAAQTETSLELVLLADASGSIDAGELAFQRQGYADALLSDAVQGAIADTLHGHIAVTYVEWATNQVQVVDWMLIDGRPAAQAFADALTIAPRAAFGRNAIGAALLEGQRLIEVNDFDGFRHVIDFSGDSMGNSSGPPIVPSRDQVLAQGTVINALPILRPDSPRRAGYDLEQLYADNIIGGPGAFMVTAEGRESFAAAVQRKLFLEIAGEVPPLRLALKQR</sequence>
<proteinExistence type="predicted"/>
<evidence type="ECO:0000256" key="1">
    <source>
        <dbReference type="SAM" id="SignalP"/>
    </source>
</evidence>
<dbReference type="RefSeq" id="WP_072857242.1">
    <property type="nucleotide sequence ID" value="NZ_FQUE01000004.1"/>
</dbReference>
<keyword evidence="3" id="KW-1185">Reference proteome</keyword>
<dbReference type="EMBL" id="FQUE01000004">
    <property type="protein sequence ID" value="SHF24002.1"/>
    <property type="molecule type" value="Genomic_DNA"/>
</dbReference>
<reference evidence="3" key="1">
    <citation type="submission" date="2016-11" db="EMBL/GenBank/DDBJ databases">
        <authorList>
            <person name="Varghese N."/>
            <person name="Submissions S."/>
        </authorList>
    </citation>
    <scope>NUCLEOTIDE SEQUENCE [LARGE SCALE GENOMIC DNA]</scope>
    <source>
        <strain evidence="3">DSM 29326</strain>
    </source>
</reference>
<dbReference type="Proteomes" id="UP000183987">
    <property type="component" value="Unassembled WGS sequence"/>
</dbReference>
<protein>
    <recommendedName>
        <fullName evidence="4">VWFA domain-containing protein</fullName>
    </recommendedName>
</protein>
<organism evidence="2 3">
    <name type="scientific">Loktanella atrilutea</name>
    <dbReference type="NCBI Taxonomy" id="366533"/>
    <lineage>
        <taxon>Bacteria</taxon>
        <taxon>Pseudomonadati</taxon>
        <taxon>Pseudomonadota</taxon>
        <taxon>Alphaproteobacteria</taxon>
        <taxon>Rhodobacterales</taxon>
        <taxon>Roseobacteraceae</taxon>
        <taxon>Loktanella</taxon>
    </lineage>
</organism>
<dbReference type="Pfam" id="PF06707">
    <property type="entry name" value="DUF1194"/>
    <property type="match status" value="1"/>
</dbReference>
<name>A0A1M5A2F7_LOKAT</name>
<evidence type="ECO:0008006" key="4">
    <source>
        <dbReference type="Google" id="ProtNLM"/>
    </source>
</evidence>
<dbReference type="STRING" id="366533.SAMN05444339_104206"/>
<feature type="signal peptide" evidence="1">
    <location>
        <begin position="1"/>
        <end position="17"/>
    </location>
</feature>
<keyword evidence="1" id="KW-0732">Signal</keyword>
<dbReference type="InterPro" id="IPR036465">
    <property type="entry name" value="vWFA_dom_sf"/>
</dbReference>
<dbReference type="AlphaFoldDB" id="A0A1M5A2F7"/>
<dbReference type="SUPFAM" id="SSF53300">
    <property type="entry name" value="vWA-like"/>
    <property type="match status" value="1"/>
</dbReference>
<feature type="chain" id="PRO_5012386572" description="VWFA domain-containing protein" evidence="1">
    <location>
        <begin position="18"/>
        <end position="235"/>
    </location>
</feature>
<dbReference type="InterPro" id="IPR010607">
    <property type="entry name" value="DUF1194"/>
</dbReference>
<evidence type="ECO:0000313" key="3">
    <source>
        <dbReference type="Proteomes" id="UP000183987"/>
    </source>
</evidence>